<sequence length="615" mass="66040">MTTLTKDDFLPEQPIWEDGVYMLKETDPVLGGPTGVDNLPLKHLANRTLFLKGEMEKVGEQNKNAFRELAKADGFRFIGQAESIEQLRTIRPTEHGQRILVKSYYVGGTTGGGEFVADLQDLITPDDGGTCFVVPDNGGRWKRIKHTSLFDYGIIGDGQINDTSAFNRLEQYSKLIYVDLQGKSYQVDKTPRNKIYFNGTFLCNDQSLSLGQANMLDNDILVTVGDGGDFGTINQAITYLVDNFSHKKHKVGDSTHSSRYAPDALSATIKLLSGFTMREQVIIRQSQLGWINLVSEDQEVVINRASLIKSAYFEGTSSEMFPAFYAGDNAEQLLIACKFRMDNTGDGTNRHGYVCNRNSRGHIWSNCGINNAGGYGCFAREGSSISCRITYFENAGKSGYAAASASSVNAQGGRCSGSFDGASAFGASTLNFERGEANNCRNDAVVSLSSSNVGCDYAELNNAGRYGIRAQDGGSVGGYQPNIKNSANTAINCISGYVSTTRANLSGTKIGVSADRGGKVNIPQSTIICLSRGVHGKNGSQIDASDSTIRGSEFSVNANFGSSICVTNSDCRADGVSEASKDLQASNGSFISAKNAQGGTNTPINQFGENGAIFK</sequence>
<proteinExistence type="predicted"/>
<dbReference type="AlphaFoldDB" id="A0A379AQQ5"/>
<accession>A0A379AQQ5</accession>
<dbReference type="RefSeq" id="WP_245934865.1">
    <property type="nucleotide sequence ID" value="NZ_UGSP01000001.1"/>
</dbReference>
<keyword evidence="2" id="KW-1185">Reference proteome</keyword>
<reference evidence="1 2" key="1">
    <citation type="submission" date="2018-06" db="EMBL/GenBank/DDBJ databases">
        <authorList>
            <consortium name="Pathogen Informatics"/>
            <person name="Doyle S."/>
        </authorList>
    </citation>
    <scope>NUCLEOTIDE SEQUENCE [LARGE SCALE GENOMIC DNA]</scope>
    <source>
        <strain evidence="2">NCTC 11297</strain>
    </source>
</reference>
<gene>
    <name evidence="1" type="ORF">NCTC11297_00954</name>
</gene>
<evidence type="ECO:0000313" key="1">
    <source>
        <dbReference type="EMBL" id="SUB23939.1"/>
    </source>
</evidence>
<dbReference type="Proteomes" id="UP000255098">
    <property type="component" value="Unassembled WGS sequence"/>
</dbReference>
<dbReference type="EMBL" id="UGSP01000001">
    <property type="protein sequence ID" value="SUB23939.1"/>
    <property type="molecule type" value="Genomic_DNA"/>
</dbReference>
<protein>
    <submittedName>
        <fullName evidence="1">Uncharacterized protein</fullName>
    </submittedName>
</protein>
<name>A0A379AQQ5_AVIAV</name>
<organism evidence="1 2">
    <name type="scientific">Avibacterium avium</name>
    <name type="common">Pasteurella avium</name>
    <dbReference type="NCBI Taxonomy" id="751"/>
    <lineage>
        <taxon>Bacteria</taxon>
        <taxon>Pseudomonadati</taxon>
        <taxon>Pseudomonadota</taxon>
        <taxon>Gammaproteobacteria</taxon>
        <taxon>Pasteurellales</taxon>
        <taxon>Pasteurellaceae</taxon>
        <taxon>Avibacterium</taxon>
    </lineage>
</organism>
<evidence type="ECO:0000313" key="2">
    <source>
        <dbReference type="Proteomes" id="UP000255098"/>
    </source>
</evidence>
<dbReference type="GeneID" id="300134333"/>